<keyword evidence="3" id="KW-0067">ATP-binding</keyword>
<dbReference type="EMBL" id="SNSC02000006">
    <property type="protein sequence ID" value="TID23427.1"/>
    <property type="molecule type" value="Genomic_DNA"/>
</dbReference>
<dbReference type="PROSITE" id="PS50097">
    <property type="entry name" value="BTB"/>
    <property type="match status" value="1"/>
</dbReference>
<dbReference type="InterPro" id="IPR011333">
    <property type="entry name" value="SKP1/BTB/POZ_sf"/>
</dbReference>
<feature type="compositionally biased region" description="Polar residues" evidence="1">
    <location>
        <begin position="263"/>
        <end position="292"/>
    </location>
</feature>
<dbReference type="PANTHER" id="PTHR47843">
    <property type="entry name" value="BTB DOMAIN-CONTAINING PROTEIN-RELATED"/>
    <property type="match status" value="1"/>
</dbReference>
<keyword evidence="3" id="KW-0547">Nucleotide-binding</keyword>
<dbReference type="AlphaFoldDB" id="A0A4Z1P3Q4"/>
<dbReference type="CDD" id="cd18186">
    <property type="entry name" value="BTB_POZ_ZBTB_KLHL-like"/>
    <property type="match status" value="1"/>
</dbReference>
<keyword evidence="3" id="KW-0347">Helicase</keyword>
<dbReference type="Proteomes" id="UP000298493">
    <property type="component" value="Unassembled WGS sequence"/>
</dbReference>
<dbReference type="Pfam" id="PF00651">
    <property type="entry name" value="BTB"/>
    <property type="match status" value="1"/>
</dbReference>
<dbReference type="GO" id="GO:0004386">
    <property type="term" value="F:helicase activity"/>
    <property type="evidence" value="ECO:0007669"/>
    <property type="project" value="UniProtKB-KW"/>
</dbReference>
<protein>
    <submittedName>
        <fullName evidence="3">ATP-dependent RNA helicase</fullName>
    </submittedName>
</protein>
<dbReference type="SUPFAM" id="SSF54695">
    <property type="entry name" value="POZ domain"/>
    <property type="match status" value="1"/>
</dbReference>
<feature type="region of interest" description="Disordered" evidence="1">
    <location>
        <begin position="224"/>
        <end position="312"/>
    </location>
</feature>
<dbReference type="InterPro" id="IPR000210">
    <property type="entry name" value="BTB/POZ_dom"/>
</dbReference>
<accession>A0A4Z1P3Q4</accession>
<gene>
    <name evidence="3" type="ORF">E6O75_ATG03063</name>
</gene>
<dbReference type="OrthoDB" id="6359816at2759"/>
<evidence type="ECO:0000313" key="3">
    <source>
        <dbReference type="EMBL" id="TID23427.1"/>
    </source>
</evidence>
<dbReference type="PANTHER" id="PTHR47843:SF5">
    <property type="entry name" value="BTB_POZ DOMAIN PROTEIN"/>
    <property type="match status" value="1"/>
</dbReference>
<feature type="compositionally biased region" description="Low complexity" evidence="1">
    <location>
        <begin position="249"/>
        <end position="262"/>
    </location>
</feature>
<evidence type="ECO:0000313" key="4">
    <source>
        <dbReference type="Proteomes" id="UP000298493"/>
    </source>
</evidence>
<organism evidence="3 4">
    <name type="scientific">Venturia nashicola</name>
    <dbReference type="NCBI Taxonomy" id="86259"/>
    <lineage>
        <taxon>Eukaryota</taxon>
        <taxon>Fungi</taxon>
        <taxon>Dikarya</taxon>
        <taxon>Ascomycota</taxon>
        <taxon>Pezizomycotina</taxon>
        <taxon>Dothideomycetes</taxon>
        <taxon>Pleosporomycetidae</taxon>
        <taxon>Venturiales</taxon>
        <taxon>Venturiaceae</taxon>
        <taxon>Venturia</taxon>
    </lineage>
</organism>
<name>A0A4Z1P3Q4_9PEZI</name>
<dbReference type="Gene3D" id="3.30.710.10">
    <property type="entry name" value="Potassium Channel Kv1.1, Chain A"/>
    <property type="match status" value="1"/>
</dbReference>
<feature type="compositionally biased region" description="Polar residues" evidence="1">
    <location>
        <begin position="299"/>
        <end position="312"/>
    </location>
</feature>
<sequence>MALHSPHALTSQHAIKYCFVSEAYSDLIIKCKNAEFRVHKAIICPQCKFFEKACKKEWAKKIATEASHPTTIPHRHSVSAMSAMIEYFYTENYDHALGDLGTPTWEREMRFHIDVYILADKYNIERLRQCSASNIRVMAKTKRSGLPKIIREVYEKNDIYYGIRDIFAEIGALHAKWLFTVLGEEFGSLMMDIPVFGRDMAEFMCGARKRVYLALKAPRTRAGKRSQLHRIIRPPPHDPIHLLQDSVHRSQSSSISTHASKSAQTNRIANHGHFSSQKRTTNAPSPTTNLQFQKDIDQNTDSPANPFQASQP</sequence>
<feature type="domain" description="BTB" evidence="2">
    <location>
        <begin position="25"/>
        <end position="97"/>
    </location>
</feature>
<keyword evidence="4" id="KW-1185">Reference proteome</keyword>
<evidence type="ECO:0000256" key="1">
    <source>
        <dbReference type="SAM" id="MobiDB-lite"/>
    </source>
</evidence>
<comment type="caution">
    <text evidence="3">The sequence shown here is derived from an EMBL/GenBank/DDBJ whole genome shotgun (WGS) entry which is preliminary data.</text>
</comment>
<proteinExistence type="predicted"/>
<keyword evidence="3" id="KW-0378">Hydrolase</keyword>
<evidence type="ECO:0000259" key="2">
    <source>
        <dbReference type="PROSITE" id="PS50097"/>
    </source>
</evidence>
<reference evidence="3 4" key="1">
    <citation type="submission" date="2019-04" db="EMBL/GenBank/DDBJ databases">
        <title>High contiguity whole genome sequence and gene annotation resource for two Venturia nashicola isolates.</title>
        <authorList>
            <person name="Prokchorchik M."/>
            <person name="Won K."/>
            <person name="Lee Y."/>
            <person name="Choi E.D."/>
            <person name="Segonzac C."/>
            <person name="Sohn K.H."/>
        </authorList>
    </citation>
    <scope>NUCLEOTIDE SEQUENCE [LARGE SCALE GENOMIC DNA]</scope>
    <source>
        <strain evidence="3 4">PRI2</strain>
    </source>
</reference>
<dbReference type="STRING" id="86259.A0A4Z1P3Q4"/>